<gene>
    <name evidence="2" type="ORF">V6N12_002837</name>
</gene>
<organism evidence="2 3">
    <name type="scientific">Hibiscus sabdariffa</name>
    <name type="common">roselle</name>
    <dbReference type="NCBI Taxonomy" id="183260"/>
    <lineage>
        <taxon>Eukaryota</taxon>
        <taxon>Viridiplantae</taxon>
        <taxon>Streptophyta</taxon>
        <taxon>Embryophyta</taxon>
        <taxon>Tracheophyta</taxon>
        <taxon>Spermatophyta</taxon>
        <taxon>Magnoliopsida</taxon>
        <taxon>eudicotyledons</taxon>
        <taxon>Gunneridae</taxon>
        <taxon>Pentapetalae</taxon>
        <taxon>rosids</taxon>
        <taxon>malvids</taxon>
        <taxon>Malvales</taxon>
        <taxon>Malvaceae</taxon>
        <taxon>Malvoideae</taxon>
        <taxon>Hibiscus</taxon>
    </lineage>
</organism>
<evidence type="ECO:0000313" key="3">
    <source>
        <dbReference type="Proteomes" id="UP001472677"/>
    </source>
</evidence>
<dbReference type="Proteomes" id="UP001472677">
    <property type="component" value="Unassembled WGS sequence"/>
</dbReference>
<proteinExistence type="predicted"/>
<keyword evidence="3" id="KW-1185">Reference proteome</keyword>
<feature type="compositionally biased region" description="Polar residues" evidence="1">
    <location>
        <begin position="100"/>
        <end position="109"/>
    </location>
</feature>
<name>A0ABR2EBP1_9ROSI</name>
<feature type="compositionally biased region" description="Polar residues" evidence="1">
    <location>
        <begin position="78"/>
        <end position="87"/>
    </location>
</feature>
<evidence type="ECO:0000313" key="2">
    <source>
        <dbReference type="EMBL" id="KAK8556435.1"/>
    </source>
</evidence>
<feature type="region of interest" description="Disordered" evidence="1">
    <location>
        <begin position="133"/>
        <end position="186"/>
    </location>
</feature>
<accession>A0ABR2EBP1</accession>
<feature type="region of interest" description="Disordered" evidence="1">
    <location>
        <begin position="78"/>
        <end position="109"/>
    </location>
</feature>
<feature type="region of interest" description="Disordered" evidence="1">
    <location>
        <begin position="1"/>
        <end position="31"/>
    </location>
</feature>
<sequence>MGLTADKGNSNNSDPIERFNPWMQATSRKTRKVMKEKVVQNSGATHPGTVRIGSGKFSTLVALDQKIEAVQEPVVQSDSVADASTTAKETEAYNNGGKNGNMTPTNNVGVTSSEEVIPVRVSLDPKSHVAVRVLESDKEKYKPPSQGRRTSTGVGSPRPKGIQRQLVSTGEERKSGQNCKKSDGRSSSKITLWDCIRDLERELSRTEKNTAATPTSKHDVQREGFVSSIHWRENTTFA</sequence>
<evidence type="ECO:0000256" key="1">
    <source>
        <dbReference type="SAM" id="MobiDB-lite"/>
    </source>
</evidence>
<protein>
    <submittedName>
        <fullName evidence="2">Uncharacterized protein</fullName>
    </submittedName>
</protein>
<comment type="caution">
    <text evidence="2">The sequence shown here is derived from an EMBL/GenBank/DDBJ whole genome shotgun (WGS) entry which is preliminary data.</text>
</comment>
<reference evidence="2 3" key="1">
    <citation type="journal article" date="2024" name="G3 (Bethesda)">
        <title>Genome assembly of Hibiscus sabdariffa L. provides insights into metabolisms of medicinal natural products.</title>
        <authorList>
            <person name="Kim T."/>
        </authorList>
    </citation>
    <scope>NUCLEOTIDE SEQUENCE [LARGE SCALE GENOMIC DNA]</scope>
    <source>
        <strain evidence="2">TK-2024</strain>
        <tissue evidence="2">Old leaves</tissue>
    </source>
</reference>
<dbReference type="EMBL" id="JBBPBM010000017">
    <property type="protein sequence ID" value="KAK8556435.1"/>
    <property type="molecule type" value="Genomic_DNA"/>
</dbReference>
<feature type="compositionally biased region" description="Basic and acidic residues" evidence="1">
    <location>
        <begin position="170"/>
        <end position="186"/>
    </location>
</feature>